<protein>
    <recommendedName>
        <fullName evidence="4">tRNA pseudouridine synthase</fullName>
        <ecNumber evidence="4">5.4.99.12</ecNumber>
    </recommendedName>
</protein>
<evidence type="ECO:0000256" key="3">
    <source>
        <dbReference type="ARBA" id="ARBA00023235"/>
    </source>
</evidence>
<gene>
    <name evidence="7" type="ORF">DM01DRAFT_1332810</name>
</gene>
<feature type="domain" description="Pseudouridine synthase I TruA alpha/beta" evidence="6">
    <location>
        <begin position="212"/>
        <end position="336"/>
    </location>
</feature>
<dbReference type="GO" id="GO:0005634">
    <property type="term" value="C:nucleus"/>
    <property type="evidence" value="ECO:0007669"/>
    <property type="project" value="TreeGrafter"/>
</dbReference>
<dbReference type="InterPro" id="IPR020095">
    <property type="entry name" value="PsdUridine_synth_TruA_C"/>
</dbReference>
<comment type="similarity">
    <text evidence="1 4">Belongs to the tRNA pseudouridine synthase TruA family.</text>
</comment>
<keyword evidence="8" id="KW-1185">Reference proteome</keyword>
<evidence type="ECO:0000256" key="2">
    <source>
        <dbReference type="ARBA" id="ARBA00022694"/>
    </source>
</evidence>
<comment type="catalytic activity">
    <reaction evidence="4">
        <text>uridine(38/39/40) in tRNA = pseudouridine(38/39/40) in tRNA</text>
        <dbReference type="Rhea" id="RHEA:22376"/>
        <dbReference type="Rhea" id="RHEA-COMP:10085"/>
        <dbReference type="Rhea" id="RHEA-COMP:10087"/>
        <dbReference type="ChEBI" id="CHEBI:65314"/>
        <dbReference type="ChEBI" id="CHEBI:65315"/>
        <dbReference type="EC" id="5.4.99.12"/>
    </reaction>
</comment>
<dbReference type="FunFam" id="3.30.70.580:FF:000007">
    <property type="entry name" value="tRNA pseudouridine synthase"/>
    <property type="match status" value="1"/>
</dbReference>
<evidence type="ECO:0000256" key="4">
    <source>
        <dbReference type="RuleBase" id="RU003792"/>
    </source>
</evidence>
<dbReference type="SUPFAM" id="SSF55120">
    <property type="entry name" value="Pseudouridine synthase"/>
    <property type="match status" value="1"/>
</dbReference>
<dbReference type="InterPro" id="IPR020097">
    <property type="entry name" value="PsdUridine_synth_TruA_a/b_dom"/>
</dbReference>
<sequence length="449" mass="51795">MEKYKDWTRDQLLERLVQLEQNTNGSNATAPPISKKAAKKMKKESKKSKKERDQKPFDMSKYRQRHVAFRVAYLGWRYAGFASQGDEITLPTVEGQLFTALEQTRLIVDRDNCNYSRCGRTDRGVSGLGQVIMINVRSNSPLDPDAPFSPVDQECPYVDMLNRSLPDDIRVLSWAPVADDLNARFDCRSRTYRYLFRIDQHHPLDVQRMREAARYFVGSHDFRNFCKLDPAKNITNYHRTMMACDIFPLDSQGSLTIPEDTTPTDDGPRMWTMQLQGSAFLWHQVRCMMSVLFLVGRGYEAPTIVKDLLDIDKYPGRPEYPLASDLPLIFFDCAYDNPIDWTSCAANTHLPRLFSHLDERCYMEDVRSHTCQLFYQRVVADFPEQAANIGPANDTRTMVVLGGGATSTLHRYRPLEGRIRCHTDEQRKIGYLNRKRKRAEFEAEAEKSA</sequence>
<dbReference type="NCBIfam" id="TIGR00071">
    <property type="entry name" value="hisT_truA"/>
    <property type="match status" value="1"/>
</dbReference>
<dbReference type="InterPro" id="IPR001406">
    <property type="entry name" value="PsdUridine_synth_TruA"/>
</dbReference>
<keyword evidence="3 4" id="KW-0413">Isomerase</keyword>
<dbReference type="AlphaFoldDB" id="A0A1X2GUI7"/>
<dbReference type="GO" id="GO:1990481">
    <property type="term" value="P:mRNA pseudouridine synthesis"/>
    <property type="evidence" value="ECO:0007669"/>
    <property type="project" value="TreeGrafter"/>
</dbReference>
<dbReference type="Gene3D" id="3.30.70.660">
    <property type="entry name" value="Pseudouridine synthase I, catalytic domain, C-terminal subdomain"/>
    <property type="match status" value="1"/>
</dbReference>
<evidence type="ECO:0000256" key="5">
    <source>
        <dbReference type="SAM" id="MobiDB-lite"/>
    </source>
</evidence>
<feature type="compositionally biased region" description="Basic and acidic residues" evidence="5">
    <location>
        <begin position="50"/>
        <end position="59"/>
    </location>
</feature>
<dbReference type="PANTHER" id="PTHR11142:SF5">
    <property type="entry name" value="TRNA PSEUDOURIDINE(38_39) SYNTHASE"/>
    <property type="match status" value="1"/>
</dbReference>
<dbReference type="InterPro" id="IPR020103">
    <property type="entry name" value="PsdUridine_synth_cat_dom_sf"/>
</dbReference>
<feature type="compositionally biased region" description="Polar residues" evidence="5">
    <location>
        <begin position="19"/>
        <end position="29"/>
    </location>
</feature>
<dbReference type="HAMAP" id="MF_00171">
    <property type="entry name" value="TruA"/>
    <property type="match status" value="1"/>
</dbReference>
<dbReference type="Pfam" id="PF01416">
    <property type="entry name" value="PseudoU_synth_1"/>
    <property type="match status" value="1"/>
</dbReference>
<dbReference type="EMBL" id="MCGT01000004">
    <property type="protein sequence ID" value="ORX60678.1"/>
    <property type="molecule type" value="Genomic_DNA"/>
</dbReference>
<dbReference type="GO" id="GO:0160147">
    <property type="term" value="F:tRNA pseudouridine(38-40) synthase activity"/>
    <property type="evidence" value="ECO:0007669"/>
    <property type="project" value="UniProtKB-EC"/>
</dbReference>
<evidence type="ECO:0000256" key="1">
    <source>
        <dbReference type="ARBA" id="ARBA00009375"/>
    </source>
</evidence>
<keyword evidence="2 4" id="KW-0819">tRNA processing</keyword>
<dbReference type="PANTHER" id="PTHR11142">
    <property type="entry name" value="PSEUDOURIDYLATE SYNTHASE"/>
    <property type="match status" value="1"/>
</dbReference>
<evidence type="ECO:0000313" key="7">
    <source>
        <dbReference type="EMBL" id="ORX60678.1"/>
    </source>
</evidence>
<feature type="region of interest" description="Disordered" evidence="5">
    <location>
        <begin position="18"/>
        <end position="59"/>
    </location>
</feature>
<name>A0A1X2GUI7_9FUNG</name>
<dbReference type="Gene3D" id="3.30.70.580">
    <property type="entry name" value="Pseudouridine synthase I, catalytic domain, N-terminal subdomain"/>
    <property type="match status" value="1"/>
</dbReference>
<dbReference type="GO" id="GO:0031119">
    <property type="term" value="P:tRNA pseudouridine synthesis"/>
    <property type="evidence" value="ECO:0007669"/>
    <property type="project" value="TreeGrafter"/>
</dbReference>
<dbReference type="STRING" id="101127.A0A1X2GUI7"/>
<evidence type="ECO:0000259" key="6">
    <source>
        <dbReference type="Pfam" id="PF01416"/>
    </source>
</evidence>
<accession>A0A1X2GUI7</accession>
<dbReference type="InterPro" id="IPR020094">
    <property type="entry name" value="TruA/RsuA/RluB/E/F_N"/>
</dbReference>
<evidence type="ECO:0000313" key="8">
    <source>
        <dbReference type="Proteomes" id="UP000242146"/>
    </source>
</evidence>
<dbReference type="Proteomes" id="UP000242146">
    <property type="component" value="Unassembled WGS sequence"/>
</dbReference>
<reference evidence="7 8" key="1">
    <citation type="submission" date="2016-07" db="EMBL/GenBank/DDBJ databases">
        <title>Pervasive Adenine N6-methylation of Active Genes in Fungi.</title>
        <authorList>
            <consortium name="DOE Joint Genome Institute"/>
            <person name="Mondo S.J."/>
            <person name="Dannebaum R.O."/>
            <person name="Kuo R.C."/>
            <person name="Labutti K."/>
            <person name="Haridas S."/>
            <person name="Kuo A."/>
            <person name="Salamov A."/>
            <person name="Ahrendt S.R."/>
            <person name="Lipzen A."/>
            <person name="Sullivan W."/>
            <person name="Andreopoulos W.B."/>
            <person name="Clum A."/>
            <person name="Lindquist E."/>
            <person name="Daum C."/>
            <person name="Ramamoorthy G.K."/>
            <person name="Gryganskyi A."/>
            <person name="Culley D."/>
            <person name="Magnuson J.K."/>
            <person name="James T.Y."/>
            <person name="O'Malley M.A."/>
            <person name="Stajich J.E."/>
            <person name="Spatafora J.W."/>
            <person name="Visel A."/>
            <person name="Grigoriev I.V."/>
        </authorList>
    </citation>
    <scope>NUCLEOTIDE SEQUENCE [LARGE SCALE GENOMIC DNA]</scope>
    <source>
        <strain evidence="7 8">NRRL 3301</strain>
    </source>
</reference>
<proteinExistence type="inferred from homology"/>
<dbReference type="GO" id="GO:0005737">
    <property type="term" value="C:cytoplasm"/>
    <property type="evidence" value="ECO:0007669"/>
    <property type="project" value="TreeGrafter"/>
</dbReference>
<organism evidence="7 8">
    <name type="scientific">Hesseltinella vesiculosa</name>
    <dbReference type="NCBI Taxonomy" id="101127"/>
    <lineage>
        <taxon>Eukaryota</taxon>
        <taxon>Fungi</taxon>
        <taxon>Fungi incertae sedis</taxon>
        <taxon>Mucoromycota</taxon>
        <taxon>Mucoromycotina</taxon>
        <taxon>Mucoromycetes</taxon>
        <taxon>Mucorales</taxon>
        <taxon>Cunninghamellaceae</taxon>
        <taxon>Hesseltinella</taxon>
    </lineage>
</organism>
<comment type="caution">
    <text evidence="7">The sequence shown here is derived from an EMBL/GenBank/DDBJ whole genome shotgun (WGS) entry which is preliminary data.</text>
</comment>
<feature type="compositionally biased region" description="Basic residues" evidence="5">
    <location>
        <begin position="36"/>
        <end position="49"/>
    </location>
</feature>
<dbReference type="EC" id="5.4.99.12" evidence="4"/>
<dbReference type="GO" id="GO:0003723">
    <property type="term" value="F:RNA binding"/>
    <property type="evidence" value="ECO:0007669"/>
    <property type="project" value="InterPro"/>
</dbReference>
<dbReference type="OrthoDB" id="25767at2759"/>